<dbReference type="FunFam" id="1.10.287.180:FF:000001">
    <property type="entry name" value="Transcription elongation factor GreA"/>
    <property type="match status" value="1"/>
</dbReference>
<dbReference type="AlphaFoldDB" id="A0A1M5ZE35"/>
<dbReference type="Gene3D" id="3.10.50.30">
    <property type="entry name" value="Transcription elongation factor, GreA/GreB, C-terminal domain"/>
    <property type="match status" value="1"/>
</dbReference>
<dbReference type="GO" id="GO:0003677">
    <property type="term" value="F:DNA binding"/>
    <property type="evidence" value="ECO:0007669"/>
    <property type="project" value="UniProtKB-UniRule"/>
</dbReference>
<dbReference type="GO" id="GO:0003746">
    <property type="term" value="F:translation elongation factor activity"/>
    <property type="evidence" value="ECO:0007669"/>
    <property type="project" value="UniProtKB-KW"/>
</dbReference>
<dbReference type="NCBIfam" id="NF001261">
    <property type="entry name" value="PRK00226.1-2"/>
    <property type="match status" value="1"/>
</dbReference>
<keyword evidence="5 9" id="KW-0238">DNA-binding</keyword>
<comment type="similarity">
    <text evidence="1 9 10">Belongs to the GreA/GreB family.</text>
</comment>
<keyword evidence="4 9" id="KW-0175">Coiled coil</keyword>
<dbReference type="GO" id="GO:0032784">
    <property type="term" value="P:regulation of DNA-templated transcription elongation"/>
    <property type="evidence" value="ECO:0007669"/>
    <property type="project" value="UniProtKB-UniRule"/>
</dbReference>
<dbReference type="InterPro" id="IPR022691">
    <property type="entry name" value="Tscrpt_elong_fac_GreA/B_N"/>
</dbReference>
<dbReference type="SUPFAM" id="SSF54534">
    <property type="entry name" value="FKBP-like"/>
    <property type="match status" value="1"/>
</dbReference>
<name>A0A1M5ZE35_9CLOT</name>
<dbReference type="InterPro" id="IPR036805">
    <property type="entry name" value="Tscrpt_elong_fac_GreA/B_N_sf"/>
</dbReference>
<dbReference type="NCBIfam" id="TIGR01462">
    <property type="entry name" value="greA"/>
    <property type="match status" value="1"/>
</dbReference>
<keyword evidence="13" id="KW-0648">Protein biosynthesis</keyword>
<feature type="domain" description="Transcription elongation factor GreA/GreB C-terminal" evidence="11">
    <location>
        <begin position="84"/>
        <end position="158"/>
    </location>
</feature>
<dbReference type="HAMAP" id="MF_00105">
    <property type="entry name" value="GreA_GreB"/>
    <property type="match status" value="1"/>
</dbReference>
<dbReference type="FunFam" id="3.10.50.30:FF:000001">
    <property type="entry name" value="Transcription elongation factor GreA"/>
    <property type="match status" value="1"/>
</dbReference>
<reference evidence="13 14" key="1">
    <citation type="submission" date="2016-11" db="EMBL/GenBank/DDBJ databases">
        <authorList>
            <person name="Jaros S."/>
            <person name="Januszkiewicz K."/>
            <person name="Wedrychowicz H."/>
        </authorList>
    </citation>
    <scope>NUCLEOTIDE SEQUENCE [LARGE SCALE GENOMIC DNA]</scope>
    <source>
        <strain evidence="13 14">DSM 6191</strain>
    </source>
</reference>
<dbReference type="SUPFAM" id="SSF46557">
    <property type="entry name" value="GreA transcript cleavage protein, N-terminal domain"/>
    <property type="match status" value="1"/>
</dbReference>
<evidence type="ECO:0000256" key="10">
    <source>
        <dbReference type="RuleBase" id="RU000556"/>
    </source>
</evidence>
<dbReference type="Pfam" id="PF01272">
    <property type="entry name" value="GreA_GreB"/>
    <property type="match status" value="1"/>
</dbReference>
<gene>
    <name evidence="9" type="primary">greA</name>
    <name evidence="13" type="ORF">SAMN02745941_02857</name>
</gene>
<evidence type="ECO:0000259" key="11">
    <source>
        <dbReference type="Pfam" id="PF01272"/>
    </source>
</evidence>
<dbReference type="InterPro" id="IPR006359">
    <property type="entry name" value="Tscrpt_elong_fac_GreA"/>
</dbReference>
<evidence type="ECO:0000313" key="14">
    <source>
        <dbReference type="Proteomes" id="UP000184241"/>
    </source>
</evidence>
<dbReference type="GO" id="GO:0070063">
    <property type="term" value="F:RNA polymerase binding"/>
    <property type="evidence" value="ECO:0007669"/>
    <property type="project" value="InterPro"/>
</dbReference>
<evidence type="ECO:0000259" key="12">
    <source>
        <dbReference type="Pfam" id="PF03449"/>
    </source>
</evidence>
<dbReference type="Proteomes" id="UP000184241">
    <property type="component" value="Unassembled WGS sequence"/>
</dbReference>
<dbReference type="Gene3D" id="1.10.287.180">
    <property type="entry name" value="Transcription elongation factor, GreA/GreB, N-terminal domain"/>
    <property type="match status" value="1"/>
</dbReference>
<dbReference type="EMBL" id="FQXU01000008">
    <property type="protein sequence ID" value="SHI22490.1"/>
    <property type="molecule type" value="Genomic_DNA"/>
</dbReference>
<dbReference type="PROSITE" id="PS00829">
    <property type="entry name" value="GREAB_1"/>
    <property type="match status" value="1"/>
</dbReference>
<dbReference type="InterPro" id="IPR001437">
    <property type="entry name" value="Tscrpt_elong_fac_GreA/B_C"/>
</dbReference>
<evidence type="ECO:0000256" key="8">
    <source>
        <dbReference type="ARBA" id="ARBA00030776"/>
    </source>
</evidence>
<dbReference type="InterPro" id="IPR036953">
    <property type="entry name" value="GreA/GreB_C_sf"/>
</dbReference>
<evidence type="ECO:0000256" key="9">
    <source>
        <dbReference type="HAMAP-Rule" id="MF_00105"/>
    </source>
</evidence>
<dbReference type="RefSeq" id="WP_073020421.1">
    <property type="nucleotide sequence ID" value="NZ_FQXU01000008.1"/>
</dbReference>
<keyword evidence="13" id="KW-0251">Elongation factor</keyword>
<dbReference type="GO" id="GO:0006354">
    <property type="term" value="P:DNA-templated transcription elongation"/>
    <property type="evidence" value="ECO:0007669"/>
    <property type="project" value="TreeGrafter"/>
</dbReference>
<evidence type="ECO:0000256" key="3">
    <source>
        <dbReference type="ARBA" id="ARBA00023015"/>
    </source>
</evidence>
<dbReference type="PANTHER" id="PTHR30437:SF4">
    <property type="entry name" value="TRANSCRIPTION ELONGATION FACTOR GREA"/>
    <property type="match status" value="1"/>
</dbReference>
<dbReference type="NCBIfam" id="NF001263">
    <property type="entry name" value="PRK00226.1-4"/>
    <property type="match status" value="1"/>
</dbReference>
<evidence type="ECO:0000256" key="2">
    <source>
        <dbReference type="ARBA" id="ARBA00013729"/>
    </source>
</evidence>
<organism evidence="13 14">
    <name type="scientific">Clostridium intestinale DSM 6191</name>
    <dbReference type="NCBI Taxonomy" id="1121320"/>
    <lineage>
        <taxon>Bacteria</taxon>
        <taxon>Bacillati</taxon>
        <taxon>Bacillota</taxon>
        <taxon>Clostridia</taxon>
        <taxon>Eubacteriales</taxon>
        <taxon>Clostridiaceae</taxon>
        <taxon>Clostridium</taxon>
    </lineage>
</organism>
<evidence type="ECO:0000256" key="5">
    <source>
        <dbReference type="ARBA" id="ARBA00023125"/>
    </source>
</evidence>
<feature type="coiled-coil region" evidence="9">
    <location>
        <begin position="14"/>
        <end position="71"/>
    </location>
</feature>
<dbReference type="Pfam" id="PF03449">
    <property type="entry name" value="GreA_GreB_N"/>
    <property type="match status" value="1"/>
</dbReference>
<proteinExistence type="inferred from homology"/>
<evidence type="ECO:0000256" key="4">
    <source>
        <dbReference type="ARBA" id="ARBA00023054"/>
    </source>
</evidence>
<accession>A0A1M5ZE35</accession>
<dbReference type="InterPro" id="IPR028624">
    <property type="entry name" value="Tscrpt_elong_fac_GreA/B"/>
</dbReference>
<dbReference type="InterPro" id="IPR018151">
    <property type="entry name" value="TF_GreA/GreB_CS"/>
</dbReference>
<dbReference type="PROSITE" id="PS00830">
    <property type="entry name" value="GREAB_2"/>
    <property type="match status" value="1"/>
</dbReference>
<keyword evidence="6 9" id="KW-0804">Transcription</keyword>
<comment type="function">
    <text evidence="7 9 10">Necessary for efficient RNA polymerase transcription elongation past template-encoded arresting sites. The arresting sites in DNA have the property of trapping a certain fraction of elongating RNA polymerases that pass through, resulting in locked ternary complexes. Cleavage of the nascent transcript by cleavage factors such as GreA or GreB allows the resumption of elongation from the new 3'terminus. GreA releases sequences of 2 to 3 nucleotides.</text>
</comment>
<evidence type="ECO:0000256" key="6">
    <source>
        <dbReference type="ARBA" id="ARBA00023163"/>
    </source>
</evidence>
<sequence>MSEQKKVILTYEGVKKLEEELEFLKTVKRKEITEKIKVALGYGDLSENSEYDEAKNEQAFTEGRILQLENMLKNAVVVDESEISTDRVSIGSKVKIKDYEFDEEVEYVIVGSAEADPINYKISNESPVGAGLLGKKVGDVVEITVPEGVNKFEVLGIRRD</sequence>
<dbReference type="PANTHER" id="PTHR30437">
    <property type="entry name" value="TRANSCRIPTION ELONGATION FACTOR GREA"/>
    <property type="match status" value="1"/>
</dbReference>
<evidence type="ECO:0000256" key="7">
    <source>
        <dbReference type="ARBA" id="ARBA00024916"/>
    </source>
</evidence>
<dbReference type="PIRSF" id="PIRSF006092">
    <property type="entry name" value="GreA_GreB"/>
    <property type="match status" value="1"/>
</dbReference>
<dbReference type="InterPro" id="IPR023459">
    <property type="entry name" value="Tscrpt_elong_fac_GreA/B_fam"/>
</dbReference>
<evidence type="ECO:0000313" key="13">
    <source>
        <dbReference type="EMBL" id="SHI22490.1"/>
    </source>
</evidence>
<feature type="domain" description="Transcription elongation factor GreA/GreB N-terminal" evidence="12">
    <location>
        <begin position="7"/>
        <end position="77"/>
    </location>
</feature>
<keyword evidence="3 9" id="KW-0805">Transcription regulation</keyword>
<protein>
    <recommendedName>
        <fullName evidence="2 9">Transcription elongation factor GreA</fullName>
    </recommendedName>
    <alternativeName>
        <fullName evidence="8 9">Transcript cleavage factor GreA</fullName>
    </alternativeName>
</protein>
<evidence type="ECO:0000256" key="1">
    <source>
        <dbReference type="ARBA" id="ARBA00008213"/>
    </source>
</evidence>